<dbReference type="InterPro" id="IPR025997">
    <property type="entry name" value="SBP_2_dom"/>
</dbReference>
<dbReference type="PANTHER" id="PTHR30036:SF1">
    <property type="entry name" value="D-XYLOSE-BINDING PERIPLASMIC PROTEIN"/>
    <property type="match status" value="1"/>
</dbReference>
<evidence type="ECO:0000256" key="3">
    <source>
        <dbReference type="SAM" id="SignalP"/>
    </source>
</evidence>
<reference evidence="5" key="1">
    <citation type="submission" date="2022-06" db="EMBL/GenBank/DDBJ databases">
        <title>Draft genome sequence of Streptomyces sp. RB6PN25 isolated from peat swamp forest in Thailand.</title>
        <authorList>
            <person name="Duangmal K."/>
            <person name="Klaysubun C."/>
        </authorList>
    </citation>
    <scope>NUCLEOTIDE SEQUENCE</scope>
    <source>
        <strain evidence="5">RB6PN25</strain>
    </source>
</reference>
<evidence type="ECO:0000256" key="1">
    <source>
        <dbReference type="ARBA" id="ARBA00004196"/>
    </source>
</evidence>
<comment type="subcellular location">
    <subcellularLocation>
        <location evidence="1">Cell envelope</location>
    </subcellularLocation>
</comment>
<accession>A0ABT1PQV5</accession>
<name>A0ABT1PQV5_9ACTN</name>
<comment type="caution">
    <text evidence="5">The sequence shown here is derived from an EMBL/GenBank/DDBJ whole genome shotgun (WGS) entry which is preliminary data.</text>
</comment>
<evidence type="ECO:0000313" key="6">
    <source>
        <dbReference type="Proteomes" id="UP001057702"/>
    </source>
</evidence>
<keyword evidence="6" id="KW-1185">Reference proteome</keyword>
<feature type="signal peptide" evidence="3">
    <location>
        <begin position="1"/>
        <end position="19"/>
    </location>
</feature>
<keyword evidence="2 3" id="KW-0732">Signal</keyword>
<feature type="chain" id="PRO_5046506379" evidence="3">
    <location>
        <begin position="20"/>
        <end position="365"/>
    </location>
</feature>
<dbReference type="Pfam" id="PF13407">
    <property type="entry name" value="Peripla_BP_4"/>
    <property type="match status" value="1"/>
</dbReference>
<dbReference type="Gene3D" id="3.40.50.2300">
    <property type="match status" value="2"/>
</dbReference>
<dbReference type="InterPro" id="IPR028082">
    <property type="entry name" value="Peripla_BP_I"/>
</dbReference>
<gene>
    <name evidence="5" type="ORF">NGB36_02635</name>
</gene>
<proteinExistence type="predicted"/>
<evidence type="ECO:0000256" key="2">
    <source>
        <dbReference type="ARBA" id="ARBA00022729"/>
    </source>
</evidence>
<dbReference type="EMBL" id="JANFNG010000001">
    <property type="protein sequence ID" value="MCQ4079523.1"/>
    <property type="molecule type" value="Genomic_DNA"/>
</dbReference>
<dbReference type="Proteomes" id="UP001057702">
    <property type="component" value="Unassembled WGS sequence"/>
</dbReference>
<feature type="domain" description="Periplasmic binding protein" evidence="4">
    <location>
        <begin position="44"/>
        <end position="303"/>
    </location>
</feature>
<dbReference type="PANTHER" id="PTHR30036">
    <property type="entry name" value="D-XYLOSE-BINDING PERIPLASMIC PROTEIN"/>
    <property type="match status" value="1"/>
</dbReference>
<dbReference type="InterPro" id="IPR050555">
    <property type="entry name" value="Bact_Solute-Bind_Prot2"/>
</dbReference>
<dbReference type="SUPFAM" id="SSF53822">
    <property type="entry name" value="Periplasmic binding protein-like I"/>
    <property type="match status" value="1"/>
</dbReference>
<evidence type="ECO:0000259" key="4">
    <source>
        <dbReference type="Pfam" id="PF13407"/>
    </source>
</evidence>
<sequence length="365" mass="38115">MWRCAASAAMAVAMSIDLAACAGKPVYGTPRTDAASVAEGFAVGLALPETQTTRYDAVDRPTIRKKLQELCPKCTLDYKNAGGDANVQRQQIDALIRDGVKVIILDAVDYRAIRPSVDKAHALGIKVVAYDRLAQGAVDAYASFDNTEIGKQQGEGLLQALGSRATPASRIVMIDGDRDDPNAAQFKAGAHSALDGKVTIAAEYDTDGWLADNANKEVADAIARLGKDNIAAVYSANDGMATGVISALQSAGIAPLPPVSGQDAQLDAVQRVIAGTQAFTIYKPYVVEAETAAEMAIDVATGTPIDIANTTVSNGTDNAVPARLVDTAILDASDIRQTVVADGLYTIDQICTPQYAQACAKAGLK</sequence>
<organism evidence="5 6">
    <name type="scientific">Streptomyces humicola</name>
    <dbReference type="NCBI Taxonomy" id="2953240"/>
    <lineage>
        <taxon>Bacteria</taxon>
        <taxon>Bacillati</taxon>
        <taxon>Actinomycetota</taxon>
        <taxon>Actinomycetes</taxon>
        <taxon>Kitasatosporales</taxon>
        <taxon>Streptomycetaceae</taxon>
        <taxon>Streptomyces</taxon>
    </lineage>
</organism>
<protein>
    <submittedName>
        <fullName evidence="5">Substrate-binding domain-containing protein</fullName>
    </submittedName>
</protein>
<evidence type="ECO:0000313" key="5">
    <source>
        <dbReference type="EMBL" id="MCQ4079523.1"/>
    </source>
</evidence>